<evidence type="ECO:0000313" key="4">
    <source>
        <dbReference type="Proteomes" id="UP000275408"/>
    </source>
</evidence>
<dbReference type="PANTHER" id="PTHR47170:SF2">
    <property type="entry name" value="MALONYL-COA:ACP TRANSACYLASE (MAT) DOMAIN-CONTAINING PROTEIN"/>
    <property type="match status" value="1"/>
</dbReference>
<dbReference type="InterPro" id="IPR014043">
    <property type="entry name" value="Acyl_transferase_dom"/>
</dbReference>
<dbReference type="PANTHER" id="PTHR47170">
    <property type="entry name" value="MALONYL-COA ACP TRANSACYLASE, ACP-BINDING"/>
    <property type="match status" value="1"/>
</dbReference>
<dbReference type="EMBL" id="RCHS01000309">
    <property type="protein sequence ID" value="RMX59529.1"/>
    <property type="molecule type" value="Genomic_DNA"/>
</dbReference>
<feature type="domain" description="Malonyl-CoA:ACP transacylase (MAT)" evidence="2">
    <location>
        <begin position="29"/>
        <end position="338"/>
    </location>
</feature>
<keyword evidence="4" id="KW-1185">Reference proteome</keyword>
<organism evidence="3 4">
    <name type="scientific">Pocillopora damicornis</name>
    <name type="common">Cauliflower coral</name>
    <name type="synonym">Millepora damicornis</name>
    <dbReference type="NCBI Taxonomy" id="46731"/>
    <lineage>
        <taxon>Eukaryota</taxon>
        <taxon>Metazoa</taxon>
        <taxon>Cnidaria</taxon>
        <taxon>Anthozoa</taxon>
        <taxon>Hexacorallia</taxon>
        <taxon>Scleractinia</taxon>
        <taxon>Astrocoeniina</taxon>
        <taxon>Pocilloporidae</taxon>
        <taxon>Pocillopora</taxon>
    </lineage>
</organism>
<dbReference type="OrthoDB" id="541883at2759"/>
<dbReference type="AlphaFoldDB" id="A0A3M6V127"/>
<sequence>MIASTLCHLRIFFMRFHGRPRFISSSCILFPGQGAQYVGMCQRLVTESTVSQLFEVAEKSLGYDLLNICLHGPEEDLNKTVHCQPAIVVASLAALQRAKVTGAKVCLNGSDEPNSNVVTAGFSVGEVSALIFSGALSFEDGLKVVQVRAQAMQEASDKHPSGLVSILAPANLDLHLLCDHAKEWSHKSGTEEPVACVANYLFPGGWVIGGDKSSVKYILEFGKAKHGIKRAQLIPVSGAFHTILMRPAQEPLRHVLDSITVQMPRCTVYSGTSCEPFTDVEQIKSLLVQQLVEPVHWMKTIQNIIKQRTNPEKIFEVGPGKQLKAMISRIDRTLLDNFTNLET</sequence>
<dbReference type="Proteomes" id="UP000275408">
    <property type="component" value="Unassembled WGS sequence"/>
</dbReference>
<dbReference type="GO" id="GO:0016740">
    <property type="term" value="F:transferase activity"/>
    <property type="evidence" value="ECO:0007669"/>
    <property type="project" value="InterPro"/>
</dbReference>
<comment type="similarity">
    <text evidence="1">Belongs to the FabD family.</text>
</comment>
<reference evidence="3 4" key="1">
    <citation type="journal article" date="2018" name="Sci. Rep.">
        <title>Comparative analysis of the Pocillopora damicornis genome highlights role of immune system in coral evolution.</title>
        <authorList>
            <person name="Cunning R."/>
            <person name="Bay R.A."/>
            <person name="Gillette P."/>
            <person name="Baker A.C."/>
            <person name="Traylor-Knowles N."/>
        </authorList>
    </citation>
    <scope>NUCLEOTIDE SEQUENCE [LARGE SCALE GENOMIC DNA]</scope>
    <source>
        <strain evidence="3">RSMAS</strain>
        <tissue evidence="3">Whole animal</tissue>
    </source>
</reference>
<dbReference type="InterPro" id="IPR024925">
    <property type="entry name" value="Malonyl_CoA-ACP_transAc"/>
</dbReference>
<name>A0A3M6V127_POCDA</name>
<dbReference type="InterPro" id="IPR052760">
    <property type="entry name" value="Mitochondrial_malonyltrans"/>
</dbReference>
<dbReference type="STRING" id="46731.A0A3M6V127"/>
<accession>A0A3M6V127</accession>
<proteinExistence type="inferred from homology"/>
<protein>
    <recommendedName>
        <fullName evidence="2">Malonyl-CoA:ACP transacylase (MAT) domain-containing protein</fullName>
    </recommendedName>
</protein>
<gene>
    <name evidence="3" type="ORF">pdam_00003609</name>
</gene>
<dbReference type="SMART" id="SM00827">
    <property type="entry name" value="PKS_AT"/>
    <property type="match status" value="1"/>
</dbReference>
<dbReference type="InterPro" id="IPR016035">
    <property type="entry name" value="Acyl_Trfase/lysoPLipase"/>
</dbReference>
<dbReference type="OMA" id="AANYNCP"/>
<dbReference type="InterPro" id="IPR001227">
    <property type="entry name" value="Ac_transferase_dom_sf"/>
</dbReference>
<evidence type="ECO:0000313" key="3">
    <source>
        <dbReference type="EMBL" id="RMX59529.1"/>
    </source>
</evidence>
<dbReference type="SUPFAM" id="SSF52151">
    <property type="entry name" value="FabD/lysophospholipase-like"/>
    <property type="match status" value="1"/>
</dbReference>
<dbReference type="Gene3D" id="3.40.366.10">
    <property type="entry name" value="Malonyl-Coenzyme A Acyl Carrier Protein, domain 2"/>
    <property type="match status" value="1"/>
</dbReference>
<evidence type="ECO:0000256" key="1">
    <source>
        <dbReference type="ARBA" id="ARBA00008217"/>
    </source>
</evidence>
<dbReference type="Pfam" id="PF00698">
    <property type="entry name" value="Acyl_transf_1"/>
    <property type="match status" value="1"/>
</dbReference>
<dbReference type="PIRSF" id="PIRSF000446">
    <property type="entry name" value="Mct"/>
    <property type="match status" value="1"/>
</dbReference>
<comment type="caution">
    <text evidence="3">The sequence shown here is derived from an EMBL/GenBank/DDBJ whole genome shotgun (WGS) entry which is preliminary data.</text>
</comment>
<evidence type="ECO:0000259" key="2">
    <source>
        <dbReference type="SMART" id="SM00827"/>
    </source>
</evidence>
<dbReference type="Gene3D" id="3.30.70.250">
    <property type="entry name" value="Malonyl-CoA ACP transacylase, ACP-binding"/>
    <property type="match status" value="1"/>
</dbReference>